<feature type="binding site" evidence="7">
    <location>
        <position position="228"/>
    </location>
    <ligand>
        <name>Mg(2+)</name>
        <dbReference type="ChEBI" id="CHEBI:18420"/>
        <label>1</label>
        <note>catalytic</note>
    </ligand>
</feature>
<feature type="binding site" evidence="7">
    <location>
        <position position="79"/>
    </location>
    <ligand>
        <name>Mg(2+)</name>
        <dbReference type="ChEBI" id="CHEBI:18420"/>
        <label>1</label>
        <note>catalytic</note>
    </ligand>
</feature>
<gene>
    <name evidence="6" type="primary">cysQ</name>
    <name evidence="8" type="ORF">C7374_101412</name>
</gene>
<evidence type="ECO:0000256" key="7">
    <source>
        <dbReference type="PIRSR" id="PIRSR600760-2"/>
    </source>
</evidence>
<dbReference type="InterPro" id="IPR000760">
    <property type="entry name" value="Inositol_monophosphatase-like"/>
</dbReference>
<evidence type="ECO:0000313" key="9">
    <source>
        <dbReference type="Proteomes" id="UP000249453"/>
    </source>
</evidence>
<dbReference type="InterPro" id="IPR050725">
    <property type="entry name" value="CysQ/Inositol_MonoPase"/>
</dbReference>
<comment type="cofactor">
    <cofactor evidence="6 7">
        <name>Mg(2+)</name>
        <dbReference type="ChEBI" id="CHEBI:18420"/>
    </cofactor>
</comment>
<keyword evidence="3 6" id="KW-0997">Cell inner membrane</keyword>
<feature type="binding site" evidence="6">
    <location>
        <position position="101"/>
    </location>
    <ligand>
        <name>Mg(2+)</name>
        <dbReference type="ChEBI" id="CHEBI:18420"/>
        <label>1</label>
    </ligand>
</feature>
<dbReference type="InterPro" id="IPR020550">
    <property type="entry name" value="Inositol_monophosphatase_CS"/>
</dbReference>
<keyword evidence="4 6" id="KW-0378">Hydrolase</keyword>
<feature type="binding site" evidence="6">
    <location>
        <position position="79"/>
    </location>
    <ligand>
        <name>Mg(2+)</name>
        <dbReference type="ChEBI" id="CHEBI:18420"/>
        <label>1</label>
    </ligand>
</feature>
<dbReference type="InterPro" id="IPR006240">
    <property type="entry name" value="CysQ"/>
</dbReference>
<dbReference type="EMBL" id="QLMK01000001">
    <property type="protein sequence ID" value="RAK34084.1"/>
    <property type="molecule type" value="Genomic_DNA"/>
</dbReference>
<feature type="binding site" evidence="6">
    <location>
        <position position="228"/>
    </location>
    <ligand>
        <name>Mg(2+)</name>
        <dbReference type="ChEBI" id="CHEBI:18420"/>
        <label>2</label>
    </ligand>
</feature>
<dbReference type="SUPFAM" id="SSF56655">
    <property type="entry name" value="Carbohydrate phosphatase"/>
    <property type="match status" value="1"/>
</dbReference>
<dbReference type="GO" id="GO:0005886">
    <property type="term" value="C:plasma membrane"/>
    <property type="evidence" value="ECO:0007669"/>
    <property type="project" value="UniProtKB-SubCell"/>
</dbReference>
<comment type="catalytic activity">
    <reaction evidence="6">
        <text>adenosine 3',5'-bisphosphate + H2O = AMP + phosphate</text>
        <dbReference type="Rhea" id="RHEA:10040"/>
        <dbReference type="ChEBI" id="CHEBI:15377"/>
        <dbReference type="ChEBI" id="CHEBI:43474"/>
        <dbReference type="ChEBI" id="CHEBI:58343"/>
        <dbReference type="ChEBI" id="CHEBI:456215"/>
        <dbReference type="EC" id="3.1.3.7"/>
    </reaction>
</comment>
<proteinExistence type="inferred from homology"/>
<feature type="binding site" evidence="7">
    <location>
        <position position="102"/>
    </location>
    <ligand>
        <name>Mg(2+)</name>
        <dbReference type="ChEBI" id="CHEBI:18420"/>
        <label>1</label>
        <note>catalytic</note>
    </ligand>
</feature>
<evidence type="ECO:0000256" key="3">
    <source>
        <dbReference type="ARBA" id="ARBA00022519"/>
    </source>
</evidence>
<dbReference type="GO" id="GO:0008441">
    <property type="term" value="F:3'(2'),5'-bisphosphate nucleotidase activity"/>
    <property type="evidence" value="ECO:0007669"/>
    <property type="project" value="UniProtKB-UniRule"/>
</dbReference>
<dbReference type="Gene3D" id="3.40.190.80">
    <property type="match status" value="1"/>
</dbReference>
<keyword evidence="2 6" id="KW-1003">Cell membrane</keyword>
<name>A0A364JZB7_9HYPH</name>
<organism evidence="8 9">
    <name type="scientific">Falsochrobactrum ovis</name>
    <dbReference type="NCBI Taxonomy" id="1293442"/>
    <lineage>
        <taxon>Bacteria</taxon>
        <taxon>Pseudomonadati</taxon>
        <taxon>Pseudomonadota</taxon>
        <taxon>Alphaproteobacteria</taxon>
        <taxon>Hyphomicrobiales</taxon>
        <taxon>Brucellaceae</taxon>
        <taxon>Falsochrobactrum</taxon>
    </lineage>
</organism>
<evidence type="ECO:0000256" key="2">
    <source>
        <dbReference type="ARBA" id="ARBA00022475"/>
    </source>
</evidence>
<feature type="binding site" evidence="6">
    <location>
        <position position="99"/>
    </location>
    <ligand>
        <name>Mg(2+)</name>
        <dbReference type="ChEBI" id="CHEBI:18420"/>
        <label>2</label>
    </ligand>
</feature>
<keyword evidence="5 6" id="KW-0472">Membrane</keyword>
<dbReference type="CDD" id="cd01638">
    <property type="entry name" value="CysQ"/>
    <property type="match status" value="1"/>
</dbReference>
<dbReference type="PANTHER" id="PTHR43028:SF5">
    <property type="entry name" value="3'(2'),5'-BISPHOSPHATE NUCLEOTIDASE 1"/>
    <property type="match status" value="1"/>
</dbReference>
<dbReference type="GO" id="GO:0000287">
    <property type="term" value="F:magnesium ion binding"/>
    <property type="evidence" value="ECO:0007669"/>
    <property type="project" value="UniProtKB-UniRule"/>
</dbReference>
<comment type="subcellular location">
    <subcellularLocation>
        <location evidence="6">Cell inner membrane</location>
        <topology evidence="6">Peripheral membrane protein</topology>
        <orientation evidence="6">Cytoplasmic side</orientation>
    </subcellularLocation>
</comment>
<feature type="binding site" evidence="6">
    <location>
        <position position="228"/>
    </location>
    <ligand>
        <name>substrate</name>
    </ligand>
</feature>
<feature type="binding site" evidence="6">
    <location>
        <position position="99"/>
    </location>
    <ligand>
        <name>Mg(2+)</name>
        <dbReference type="ChEBI" id="CHEBI:18420"/>
        <label>1</label>
    </ligand>
</feature>
<feature type="binding site" evidence="7">
    <location>
        <position position="99"/>
    </location>
    <ligand>
        <name>Mg(2+)</name>
        <dbReference type="ChEBI" id="CHEBI:18420"/>
        <label>1</label>
        <note>catalytic</note>
    </ligand>
</feature>
<dbReference type="Pfam" id="PF00459">
    <property type="entry name" value="Inositol_P"/>
    <property type="match status" value="1"/>
</dbReference>
<dbReference type="HAMAP" id="MF_02095">
    <property type="entry name" value="CysQ"/>
    <property type="match status" value="1"/>
</dbReference>
<reference evidence="8 9" key="1">
    <citation type="submission" date="2018-06" db="EMBL/GenBank/DDBJ databases">
        <title>Genomic Encyclopedia of Type Strains, Phase IV (KMG-IV): sequencing the most valuable type-strain genomes for metagenomic binning, comparative biology and taxonomic classification.</title>
        <authorList>
            <person name="Goeker M."/>
        </authorList>
    </citation>
    <scope>NUCLEOTIDE SEQUENCE [LARGE SCALE GENOMIC DNA]</scope>
    <source>
        <strain evidence="8 9">DSM 26720</strain>
    </source>
</reference>
<keyword evidence="6 7" id="KW-0479">Metal-binding</keyword>
<dbReference type="NCBIfam" id="TIGR01331">
    <property type="entry name" value="bisphos_cysQ"/>
    <property type="match status" value="1"/>
</dbReference>
<accession>A0A364JZB7</accession>
<feature type="binding site" evidence="6">
    <location>
        <position position="79"/>
    </location>
    <ligand>
        <name>substrate</name>
    </ligand>
</feature>
<keyword evidence="6 7" id="KW-0460">Magnesium</keyword>
<dbReference type="PANTHER" id="PTHR43028">
    <property type="entry name" value="3'(2'),5'-BISPHOSPHATE NUCLEOTIDASE 1"/>
    <property type="match status" value="1"/>
</dbReference>
<evidence type="ECO:0000313" key="8">
    <source>
        <dbReference type="EMBL" id="RAK34084.1"/>
    </source>
</evidence>
<feature type="binding site" evidence="6">
    <location>
        <begin position="101"/>
        <end position="104"/>
    </location>
    <ligand>
        <name>substrate</name>
    </ligand>
</feature>
<protein>
    <recommendedName>
        <fullName evidence="6">3'(2'),5'-bisphosphate nucleotidase CysQ</fullName>
        <ecNumber evidence="6">3.1.3.7</ecNumber>
    </recommendedName>
    <alternativeName>
        <fullName evidence="6">3'(2'),5-bisphosphonucleoside 3'(2')-phosphohydrolase</fullName>
    </alternativeName>
    <alternativeName>
        <fullName evidence="6">3'-phosphoadenosine 5'-phosphate phosphatase</fullName>
        <shortName evidence="6">PAP phosphatase</shortName>
    </alternativeName>
</protein>
<dbReference type="EC" id="3.1.3.7" evidence="6"/>
<dbReference type="PRINTS" id="PR00377">
    <property type="entry name" value="IMPHPHTASES"/>
</dbReference>
<comment type="similarity">
    <text evidence="1 6">Belongs to the inositol monophosphatase superfamily. CysQ family.</text>
</comment>
<dbReference type="Proteomes" id="UP000249453">
    <property type="component" value="Unassembled WGS sequence"/>
</dbReference>
<comment type="function">
    <text evidence="6">Converts adenosine-3',5'-bisphosphate (PAP) to AMP.</text>
</comment>
<evidence type="ECO:0000256" key="4">
    <source>
        <dbReference type="ARBA" id="ARBA00022801"/>
    </source>
</evidence>
<dbReference type="PROSITE" id="PS00630">
    <property type="entry name" value="IMP_2"/>
    <property type="match status" value="1"/>
</dbReference>
<sequence length="285" mass="30462">MNMMASEAQLADVTVAGLLAPLQSAALEAGRAIMHHYETGCAVFDKKDLTPVTEADRNAEAIILAALADHAPNIPIVAEEEAAAGRIPTILGDRFFLIDPLDGTREFLLRNGDFTVNIALIENGVPIFGLVYAPARHLLFIGSSQGAEEIETCADHKSQQQRPIKVRVAPSEPIALCSRSHATAATEQFLQKNRIRHSVSVGSSLKFCMIARGEADIYPRFGPTMEWDTAAGDAVLRAAGGMTVTPDGLPLLYGQRADGTISGFANSDFIALGGGNWPAFTLLDY</sequence>
<evidence type="ECO:0000256" key="5">
    <source>
        <dbReference type="ARBA" id="ARBA00023136"/>
    </source>
</evidence>
<feature type="binding site" evidence="6">
    <location>
        <position position="102"/>
    </location>
    <ligand>
        <name>Mg(2+)</name>
        <dbReference type="ChEBI" id="CHEBI:18420"/>
        <label>2</label>
    </ligand>
</feature>
<dbReference type="AlphaFoldDB" id="A0A364JZB7"/>
<dbReference type="GO" id="GO:0000103">
    <property type="term" value="P:sulfate assimilation"/>
    <property type="evidence" value="ECO:0007669"/>
    <property type="project" value="TreeGrafter"/>
</dbReference>
<evidence type="ECO:0000256" key="1">
    <source>
        <dbReference type="ARBA" id="ARBA00005289"/>
    </source>
</evidence>
<comment type="caution">
    <text evidence="8">The sequence shown here is derived from an EMBL/GenBank/DDBJ whole genome shotgun (WGS) entry which is preliminary data.</text>
</comment>
<dbReference type="Gene3D" id="3.30.540.10">
    <property type="entry name" value="Fructose-1,6-Bisphosphatase, subunit A, domain 1"/>
    <property type="match status" value="1"/>
</dbReference>
<dbReference type="GO" id="GO:0050427">
    <property type="term" value="P:3'-phosphoadenosine 5'-phosphosulfate metabolic process"/>
    <property type="evidence" value="ECO:0007669"/>
    <property type="project" value="TreeGrafter"/>
</dbReference>
<feature type="binding site" evidence="7">
    <location>
        <position position="101"/>
    </location>
    <ligand>
        <name>Mg(2+)</name>
        <dbReference type="ChEBI" id="CHEBI:18420"/>
        <label>1</label>
        <note>catalytic</note>
    </ligand>
</feature>
<keyword evidence="9" id="KW-1185">Reference proteome</keyword>
<dbReference type="GO" id="GO:0046854">
    <property type="term" value="P:phosphatidylinositol phosphate biosynthetic process"/>
    <property type="evidence" value="ECO:0007669"/>
    <property type="project" value="InterPro"/>
</dbReference>
<evidence type="ECO:0000256" key="6">
    <source>
        <dbReference type="HAMAP-Rule" id="MF_02095"/>
    </source>
</evidence>